<dbReference type="AlphaFoldDB" id="A0A7S2TGG0"/>
<accession>A0A7S2TGG0</accession>
<evidence type="ECO:0000313" key="1">
    <source>
        <dbReference type="EMBL" id="CAD9748213.1"/>
    </source>
</evidence>
<dbReference type="Gene3D" id="3.60.15.10">
    <property type="entry name" value="Ribonuclease Z/Hydroxyacylglutathione hydrolase-like"/>
    <property type="match status" value="1"/>
</dbReference>
<dbReference type="InterPro" id="IPR036866">
    <property type="entry name" value="RibonucZ/Hydroxyglut_hydro"/>
</dbReference>
<gene>
    <name evidence="1" type="ORF">LSP00402_LOCUS2126</name>
</gene>
<organism evidence="1">
    <name type="scientific">Lotharella oceanica</name>
    <dbReference type="NCBI Taxonomy" id="641309"/>
    <lineage>
        <taxon>Eukaryota</taxon>
        <taxon>Sar</taxon>
        <taxon>Rhizaria</taxon>
        <taxon>Cercozoa</taxon>
        <taxon>Chlorarachniophyceae</taxon>
        <taxon>Lotharella</taxon>
    </lineage>
</organism>
<sequence>MDCPPTYHQKNFRPPVIIAPPSARSRLLKIFDEANLRILRPGTSIRVGPLLVRATPGSLVGPPWQAPENGYVVQWEGPSVYYEPHNDVDAKSKLREEEADIAIVPVKRQELPFLTVVYGEERALALTRHLKVT</sequence>
<dbReference type="EMBL" id="HBHP01003362">
    <property type="protein sequence ID" value="CAD9748213.1"/>
    <property type="molecule type" value="Transcribed_RNA"/>
</dbReference>
<dbReference type="PANTHER" id="PTHR36142:SF2">
    <property type="entry name" value="METALLO-HYDROLASE_OXIDOREDUCTASE SUPERFAMILY PROTEIN"/>
    <property type="match status" value="1"/>
</dbReference>
<name>A0A7S2TGG0_9EUKA</name>
<dbReference type="Pfam" id="PF13483">
    <property type="entry name" value="Lactamase_B_3"/>
    <property type="match status" value="1"/>
</dbReference>
<proteinExistence type="predicted"/>
<dbReference type="PANTHER" id="PTHR36142">
    <property type="entry name" value="METALLO-HYDROLASE/OXIDOREDUCTASE SUPERFAMILY PROTEIN"/>
    <property type="match status" value="1"/>
</dbReference>
<reference evidence="1" key="1">
    <citation type="submission" date="2021-01" db="EMBL/GenBank/DDBJ databases">
        <authorList>
            <person name="Corre E."/>
            <person name="Pelletier E."/>
            <person name="Niang G."/>
            <person name="Scheremetjew M."/>
            <person name="Finn R."/>
            <person name="Kale V."/>
            <person name="Holt S."/>
            <person name="Cochrane G."/>
            <person name="Meng A."/>
            <person name="Brown T."/>
            <person name="Cohen L."/>
        </authorList>
    </citation>
    <scope>NUCLEOTIDE SEQUENCE</scope>
    <source>
        <strain evidence="1">CCMP622</strain>
    </source>
</reference>
<protein>
    <submittedName>
        <fullName evidence="1">Uncharacterized protein</fullName>
    </submittedName>
</protein>